<name>A0A7T5JQV4_9BACL</name>
<dbReference type="InterPro" id="IPR010838">
    <property type="entry name" value="DUF1444"/>
</dbReference>
<proteinExistence type="predicted"/>
<keyword evidence="4" id="KW-1185">Reference proteome</keyword>
<dbReference type="Proteomes" id="UP000595847">
    <property type="component" value="Chromosome"/>
</dbReference>
<dbReference type="Pfam" id="PF07285">
    <property type="entry name" value="DUF1444"/>
    <property type="match status" value="1"/>
</dbReference>
<protein>
    <submittedName>
        <fullName evidence="1">DUF1444 family protein</fullName>
    </submittedName>
</protein>
<evidence type="ECO:0000313" key="1">
    <source>
        <dbReference type="EMBL" id="QQE76575.1"/>
    </source>
</evidence>
<reference evidence="1 3" key="1">
    <citation type="submission" date="2020-12" db="EMBL/GenBank/DDBJ databases">
        <title>strain FJAT-54423T represents a novel species of the genus Brevibacillus.</title>
        <authorList>
            <person name="Tang R."/>
        </authorList>
    </citation>
    <scope>NUCLEOTIDE SEQUENCE [LARGE SCALE GENOMIC DNA]</scope>
    <source>
        <strain evidence="1 3">FJAT-54423</strain>
    </source>
</reference>
<reference evidence="2" key="2">
    <citation type="submission" date="2021-04" db="EMBL/GenBank/DDBJ databases">
        <title>Brevibacillus composti FJAT-54423, complete genome.</title>
        <authorList>
            <person name="Tang R."/>
        </authorList>
    </citation>
    <scope>NUCLEOTIDE SEQUENCE</scope>
    <source>
        <strain evidence="2">FJAT-54424</strain>
    </source>
</reference>
<evidence type="ECO:0000313" key="3">
    <source>
        <dbReference type="Proteomes" id="UP000595847"/>
    </source>
</evidence>
<dbReference type="KEGG" id="bcop:JD108_10615"/>
<organism evidence="1 3">
    <name type="scientific">Brevibacillus composti</name>
    <dbReference type="NCBI Taxonomy" id="2796470"/>
    <lineage>
        <taxon>Bacteria</taxon>
        <taxon>Bacillati</taxon>
        <taxon>Bacillota</taxon>
        <taxon>Bacilli</taxon>
        <taxon>Bacillales</taxon>
        <taxon>Paenibacillaceae</taxon>
        <taxon>Brevibacillus</taxon>
    </lineage>
</organism>
<evidence type="ECO:0000313" key="2">
    <source>
        <dbReference type="EMBL" id="QUO43648.1"/>
    </source>
</evidence>
<dbReference type="EMBL" id="CP073708">
    <property type="protein sequence ID" value="QUO43648.1"/>
    <property type="molecule type" value="Genomic_DNA"/>
</dbReference>
<dbReference type="EMBL" id="CP066308">
    <property type="protein sequence ID" value="QQE76575.1"/>
    <property type="molecule type" value="Genomic_DNA"/>
</dbReference>
<accession>A0A7T5JQV4</accession>
<dbReference type="Proteomes" id="UP000677234">
    <property type="component" value="Chromosome"/>
</dbReference>
<gene>
    <name evidence="1" type="ORF">JD108_10615</name>
    <name evidence="2" type="ORF">KDJ56_10305</name>
</gene>
<sequence length="243" mass="26843">MRTAPEEGQLVEVPLAPLYARAEKSPEKAASLVVAFAERVLAIVRGQLAERSLQGAQERVYPVLRHASFVKRDPDRWVFQPHTEETSILYAIDDQEGYHLIEKGLLAQAGWTGEELHQHAMRNLQRLPVPQKRQQVGPNQITFIAPGDGYAASRILLAPLLEEMRRTAQGDALGIAIPHGDVLIIADLHGKAGADLLARLTYDFASKSSRPLSFLPFFYEGGELVPFLTVSHDRKPGRAPADS</sequence>
<evidence type="ECO:0000313" key="4">
    <source>
        <dbReference type="Proteomes" id="UP000677234"/>
    </source>
</evidence>
<dbReference type="AlphaFoldDB" id="A0A7T5JQV4"/>